<gene>
    <name evidence="2" type="ORF">NliqN6_4192</name>
</gene>
<protein>
    <submittedName>
        <fullName evidence="2">Uncharacterized protein</fullName>
    </submittedName>
</protein>
<evidence type="ECO:0000256" key="1">
    <source>
        <dbReference type="SAM" id="MobiDB-lite"/>
    </source>
</evidence>
<feature type="region of interest" description="Disordered" evidence="1">
    <location>
        <begin position="156"/>
        <end position="178"/>
    </location>
</feature>
<evidence type="ECO:0000313" key="2">
    <source>
        <dbReference type="EMBL" id="GHJ87790.1"/>
    </source>
</evidence>
<dbReference type="EMBL" id="BLZA01000023">
    <property type="protein sequence ID" value="GHJ87790.1"/>
    <property type="molecule type" value="Genomic_DNA"/>
</dbReference>
<reference evidence="2" key="1">
    <citation type="submission" date="2020-07" db="EMBL/GenBank/DDBJ databases">
        <title>Draft Genome Sequence of a Deep-Sea Yeast, Naganishia (Cryptococcus) liquefaciens strain N6.</title>
        <authorList>
            <person name="Han Y.W."/>
            <person name="Kajitani R."/>
            <person name="Morimoto H."/>
            <person name="Parhat M."/>
            <person name="Tsubouchi H."/>
            <person name="Bakenova O."/>
            <person name="Ogata M."/>
            <person name="Argunhan B."/>
            <person name="Aoki R."/>
            <person name="Kajiwara S."/>
            <person name="Itoh T."/>
            <person name="Iwasaki H."/>
        </authorList>
    </citation>
    <scope>NUCLEOTIDE SEQUENCE</scope>
    <source>
        <strain evidence="2">N6</strain>
    </source>
</reference>
<dbReference type="OrthoDB" id="2574480at2759"/>
<sequence length="749" mass="81042">MSQEIGAPPDYTPSQPEVLVSPLADKLSYLNHDAVEGEVYVKGISDRAQASQALSMISIRLRLTDKLPGHSPLLLYNTPWHTIYSASHVGFSEKNRPSAGDGYRFNLPLEASNLPGCLHLTEQGDGDVQWELDVNLRRGSEDIRSTHEIHLTPYAAGNDATNTSKLAENGSEKSRGSDLHDVVEESVCQEAGFRARVVLPRAYTRKDESLPVGVEISKLDNSSEASTKLKSLRRVKLEWWRKVTTPSIPSGPVSQEAGPSSRPVESEQQAFLAILHRSGKSCRYSAEQPVRLLFELPPLNNITQLPGHDSCGEITQDTPYHNISFFIKIIVGFVGQEENELVIIQNVDVRRARWHDTAATEVIRASNPDEDSGQLAAILSDSEDEDLPMTDAVRQQAYRLKGVDIVGATGTYRLDESGAGPSGSAGGSGDPELPSFEAAARDGKPPTFMQAISEESRLSGDVEITGSSDAGPPSFNESQAFATGSHSRLSPADSGVQMRASTISERGRRTPPPTLLTGELATWREFDGYETFSQPPPAATESLGASGVMDIPRILDTMDPSQLDPAALQDRMQLMERLGLGEGSRVIDTHEDMPPGFDEPSLPSLPNAIMPHHQRNRALQVQNRRLSIEQETDSPPAFSMDATAAPADSGETSVREPAPASHQHLHPPPSFAASEAAEAQGVNATGPLPILAQSIHTGGAAHPEQLDRTRNGLETPDLPPSYSNDASPHHGRQHTHVHQPPLDAPPSYD</sequence>
<name>A0A8H3YFI9_9TREE</name>
<feature type="compositionally biased region" description="Polar residues" evidence="1">
    <location>
        <begin position="475"/>
        <end position="488"/>
    </location>
</feature>
<feature type="region of interest" description="Disordered" evidence="1">
    <location>
        <begin position="696"/>
        <end position="749"/>
    </location>
</feature>
<comment type="caution">
    <text evidence="2">The sequence shown here is derived from an EMBL/GenBank/DDBJ whole genome shotgun (WGS) entry which is preliminary data.</text>
</comment>
<dbReference type="AlphaFoldDB" id="A0A8H3YFI9"/>
<evidence type="ECO:0000313" key="3">
    <source>
        <dbReference type="Proteomes" id="UP000620104"/>
    </source>
</evidence>
<accession>A0A8H3YFI9</accession>
<proteinExistence type="predicted"/>
<feature type="region of interest" description="Disordered" evidence="1">
    <location>
        <begin position="627"/>
        <end position="679"/>
    </location>
</feature>
<feature type="region of interest" description="Disordered" evidence="1">
    <location>
        <begin position="413"/>
        <end position="443"/>
    </location>
</feature>
<feature type="compositionally biased region" description="Gly residues" evidence="1">
    <location>
        <begin position="420"/>
        <end position="429"/>
    </location>
</feature>
<organism evidence="2 3">
    <name type="scientific">Naganishia liquefaciens</name>
    <dbReference type="NCBI Taxonomy" id="104408"/>
    <lineage>
        <taxon>Eukaryota</taxon>
        <taxon>Fungi</taxon>
        <taxon>Dikarya</taxon>
        <taxon>Basidiomycota</taxon>
        <taxon>Agaricomycotina</taxon>
        <taxon>Tremellomycetes</taxon>
        <taxon>Filobasidiales</taxon>
        <taxon>Filobasidiaceae</taxon>
        <taxon>Naganishia</taxon>
    </lineage>
</organism>
<feature type="region of interest" description="Disordered" evidence="1">
    <location>
        <begin position="462"/>
        <end position="516"/>
    </location>
</feature>
<dbReference type="Proteomes" id="UP000620104">
    <property type="component" value="Unassembled WGS sequence"/>
</dbReference>
<keyword evidence="3" id="KW-1185">Reference proteome</keyword>